<sequence length="198" mass="20795">MAILQKLKSLLGFDDSGSERGDTREVGVTVERERSGETDTETVTDDESTSTSTDAAASGTDAAASTDSMTEPSDAPQKPAEPAEATGPSQTDAVPEAEKTPDEAGVEDSAEETADETETTAETETEEDTSADDEADEEEQSEPVDVIKGIGPAYADRMADAGVETVADLADADAAELESETDISEKRIQGWIDRAKVR</sequence>
<feature type="compositionally biased region" description="Acidic residues" evidence="1">
    <location>
        <begin position="38"/>
        <end position="48"/>
    </location>
</feature>
<keyword evidence="3" id="KW-1185">Reference proteome</keyword>
<evidence type="ECO:0000313" key="2">
    <source>
        <dbReference type="EMBL" id="TYL40259.1"/>
    </source>
</evidence>
<gene>
    <name evidence="2" type="ORF">CV102_01375</name>
</gene>
<comment type="caution">
    <text evidence="2">The sequence shown here is derived from an EMBL/GenBank/DDBJ whole genome shotgun (WGS) entry which is preliminary data.</text>
</comment>
<evidence type="ECO:0000313" key="3">
    <source>
        <dbReference type="Proteomes" id="UP000766904"/>
    </source>
</evidence>
<dbReference type="Proteomes" id="UP000766904">
    <property type="component" value="Unassembled WGS sequence"/>
</dbReference>
<feature type="compositionally biased region" description="Low complexity" evidence="1">
    <location>
        <begin position="49"/>
        <end position="71"/>
    </location>
</feature>
<protein>
    <submittedName>
        <fullName evidence="2">DUF4332 domain-containing protein</fullName>
    </submittedName>
</protein>
<feature type="compositionally biased region" description="Basic and acidic residues" evidence="1">
    <location>
        <begin position="17"/>
        <end position="37"/>
    </location>
</feature>
<dbReference type="RefSeq" id="WP_148856043.1">
    <property type="nucleotide sequence ID" value="NZ_PHNJ01000001.1"/>
</dbReference>
<dbReference type="OrthoDB" id="202878at2157"/>
<dbReference type="InterPro" id="IPR010995">
    <property type="entry name" value="DNA_repair_Rad51/TF_NusA_a-hlx"/>
</dbReference>
<reference evidence="2" key="1">
    <citation type="submission" date="2017-11" db="EMBL/GenBank/DDBJ databases">
        <authorList>
            <person name="Kajale S.C."/>
            <person name="Sharma A."/>
        </authorList>
    </citation>
    <scope>NUCLEOTIDE SEQUENCE</scope>
    <source>
        <strain evidence="2">LS1_42</strain>
    </source>
</reference>
<feature type="region of interest" description="Disordered" evidence="1">
    <location>
        <begin position="1"/>
        <end position="151"/>
    </location>
</feature>
<accession>A0A8J8Q981</accession>
<evidence type="ECO:0000256" key="1">
    <source>
        <dbReference type="SAM" id="MobiDB-lite"/>
    </source>
</evidence>
<organism evidence="2 3">
    <name type="scientific">Natronococcus pandeyae</name>
    <dbReference type="NCBI Taxonomy" id="2055836"/>
    <lineage>
        <taxon>Archaea</taxon>
        <taxon>Methanobacteriati</taxon>
        <taxon>Methanobacteriota</taxon>
        <taxon>Stenosarchaea group</taxon>
        <taxon>Halobacteria</taxon>
        <taxon>Halobacteriales</taxon>
        <taxon>Natrialbaceae</taxon>
        <taxon>Natronococcus</taxon>
    </lineage>
</organism>
<proteinExistence type="predicted"/>
<dbReference type="Gene3D" id="1.10.150.20">
    <property type="entry name" value="5' to 3' exonuclease, C-terminal subdomain"/>
    <property type="match status" value="1"/>
</dbReference>
<dbReference type="SUPFAM" id="SSF47794">
    <property type="entry name" value="Rad51 N-terminal domain-like"/>
    <property type="match status" value="1"/>
</dbReference>
<dbReference type="Pfam" id="PF14520">
    <property type="entry name" value="HHH_5"/>
    <property type="match status" value="1"/>
</dbReference>
<feature type="compositionally biased region" description="Acidic residues" evidence="1">
    <location>
        <begin position="104"/>
        <end position="142"/>
    </location>
</feature>
<dbReference type="EMBL" id="PHNJ01000001">
    <property type="protein sequence ID" value="TYL40259.1"/>
    <property type="molecule type" value="Genomic_DNA"/>
</dbReference>
<dbReference type="GO" id="GO:0000166">
    <property type="term" value="F:nucleotide binding"/>
    <property type="evidence" value="ECO:0007669"/>
    <property type="project" value="InterPro"/>
</dbReference>
<name>A0A8J8Q981_9EURY</name>
<dbReference type="AlphaFoldDB" id="A0A8J8Q981"/>